<reference evidence="1 2" key="1">
    <citation type="journal article" date="2014" name="Am. J. Bot.">
        <title>Genome assembly and annotation for red clover (Trifolium pratense; Fabaceae).</title>
        <authorList>
            <person name="Istvanek J."/>
            <person name="Jaros M."/>
            <person name="Krenek A."/>
            <person name="Repkova J."/>
        </authorList>
    </citation>
    <scope>NUCLEOTIDE SEQUENCE [LARGE SCALE GENOMIC DNA]</scope>
    <source>
        <strain evidence="2">cv. Tatra</strain>
        <tissue evidence="1">Young leaves</tissue>
    </source>
</reference>
<gene>
    <name evidence="1" type="ORF">L195_g042619</name>
</gene>
<evidence type="ECO:0000313" key="2">
    <source>
        <dbReference type="Proteomes" id="UP000236291"/>
    </source>
</evidence>
<reference evidence="1 2" key="2">
    <citation type="journal article" date="2017" name="Front. Plant Sci.">
        <title>Gene Classification and Mining of Molecular Markers Useful in Red Clover (Trifolium pratense) Breeding.</title>
        <authorList>
            <person name="Istvanek J."/>
            <person name="Dluhosova J."/>
            <person name="Dluhos P."/>
            <person name="Patkova L."/>
            <person name="Nedelnik J."/>
            <person name="Repkova J."/>
        </authorList>
    </citation>
    <scope>NUCLEOTIDE SEQUENCE [LARGE SCALE GENOMIC DNA]</scope>
    <source>
        <strain evidence="2">cv. Tatra</strain>
        <tissue evidence="1">Young leaves</tissue>
    </source>
</reference>
<evidence type="ECO:0000313" key="1">
    <source>
        <dbReference type="EMBL" id="PNX86541.1"/>
    </source>
</evidence>
<protein>
    <submittedName>
        <fullName evidence="1">Uncharacterized protein</fullName>
    </submittedName>
</protein>
<dbReference type="EMBL" id="ASHM01051457">
    <property type="protein sequence ID" value="PNX86541.1"/>
    <property type="molecule type" value="Genomic_DNA"/>
</dbReference>
<organism evidence="1 2">
    <name type="scientific">Trifolium pratense</name>
    <name type="common">Red clover</name>
    <dbReference type="NCBI Taxonomy" id="57577"/>
    <lineage>
        <taxon>Eukaryota</taxon>
        <taxon>Viridiplantae</taxon>
        <taxon>Streptophyta</taxon>
        <taxon>Embryophyta</taxon>
        <taxon>Tracheophyta</taxon>
        <taxon>Spermatophyta</taxon>
        <taxon>Magnoliopsida</taxon>
        <taxon>eudicotyledons</taxon>
        <taxon>Gunneridae</taxon>
        <taxon>Pentapetalae</taxon>
        <taxon>rosids</taxon>
        <taxon>fabids</taxon>
        <taxon>Fabales</taxon>
        <taxon>Fabaceae</taxon>
        <taxon>Papilionoideae</taxon>
        <taxon>50 kb inversion clade</taxon>
        <taxon>NPAAA clade</taxon>
        <taxon>Hologalegina</taxon>
        <taxon>IRL clade</taxon>
        <taxon>Trifolieae</taxon>
        <taxon>Trifolium</taxon>
    </lineage>
</organism>
<accession>A0A2K3M6W1</accession>
<name>A0A2K3M6W1_TRIPR</name>
<comment type="caution">
    <text evidence="1">The sequence shown here is derived from an EMBL/GenBank/DDBJ whole genome shotgun (WGS) entry which is preliminary data.</text>
</comment>
<sequence>MRIKARNGKCVGGAKGTCKFLSDECGNETETSWQRKSSQSVVIAERQIFHCKGGKVHCVVTHLRHSTPSHCWSLLIFYG</sequence>
<dbReference type="Proteomes" id="UP000236291">
    <property type="component" value="Unassembled WGS sequence"/>
</dbReference>
<dbReference type="AlphaFoldDB" id="A0A2K3M6W1"/>
<proteinExistence type="predicted"/>